<sequence>MGFLLLSCQREDVVPGQLLLRIKNATSYQFDEVYVNTSNGENLYGILKASSTSDYKEFEAAYRYAYIKLKIQGEEFVIQPIDYVGEELLTEGKYTYVLSMYDYENKLLQLEFKKE</sequence>
<dbReference type="EMBL" id="CP048222">
    <property type="protein sequence ID" value="QHT71276.1"/>
    <property type="molecule type" value="Genomic_DNA"/>
</dbReference>
<evidence type="ECO:0000313" key="1">
    <source>
        <dbReference type="EMBL" id="QHT71276.1"/>
    </source>
</evidence>
<dbReference type="KEGG" id="rhoz:GXP67_33795"/>
<accession>A0A6C0GTC3</accession>
<protein>
    <submittedName>
        <fullName evidence="1">Uncharacterized protein</fullName>
    </submittedName>
</protein>
<keyword evidence="2" id="KW-1185">Reference proteome</keyword>
<dbReference type="Proteomes" id="UP000480178">
    <property type="component" value="Chromosome"/>
</dbReference>
<reference evidence="1 2" key="1">
    <citation type="submission" date="2020-01" db="EMBL/GenBank/DDBJ databases">
        <authorList>
            <person name="Kim M.K."/>
        </authorList>
    </citation>
    <scope>NUCLEOTIDE SEQUENCE [LARGE SCALE GENOMIC DNA]</scope>
    <source>
        <strain evidence="1 2">172606-1</strain>
    </source>
</reference>
<evidence type="ECO:0000313" key="2">
    <source>
        <dbReference type="Proteomes" id="UP000480178"/>
    </source>
</evidence>
<dbReference type="AlphaFoldDB" id="A0A6C0GTC3"/>
<organism evidence="1 2">
    <name type="scientific">Rhodocytophaga rosea</name>
    <dbReference type="NCBI Taxonomy" id="2704465"/>
    <lineage>
        <taxon>Bacteria</taxon>
        <taxon>Pseudomonadati</taxon>
        <taxon>Bacteroidota</taxon>
        <taxon>Cytophagia</taxon>
        <taxon>Cytophagales</taxon>
        <taxon>Rhodocytophagaceae</taxon>
        <taxon>Rhodocytophaga</taxon>
    </lineage>
</organism>
<proteinExistence type="predicted"/>
<name>A0A6C0GTC3_9BACT</name>
<gene>
    <name evidence="1" type="ORF">GXP67_33795</name>
</gene>
<dbReference type="RefSeq" id="WP_162447215.1">
    <property type="nucleotide sequence ID" value="NZ_CP048222.1"/>
</dbReference>